<sequence length="432" mass="51191">MTNDIRKLLNIKDPNIHFSPDSVQEQNNKLYIHCSLTYPVHTCPNCHHEGCVVKNGSRTSKITYLESAGQASYLILNKQRFLCKQCHHSFTAQTQLVEKNCSISRATKQKIASLATKTYSEKSIADQTYVSIHTVRRVVDTFSSAVRKRPTTLPKHLCFDEFKSTRTVNGAMSFIFCDATDHQVIDVVEDRRLRYLKAYFYRYSRKERKKVQTICIDMYTPYIELIRQLFPNAAIIIDRFHIVQALNRELNRYRIQWMNQVKYHDRRLYNKLKRYWKLFLKKETDLDHTHYSRFTLFDSLTNTGHIVDYLLDQNQVFKESYRMVQNLRYALEKSDYDQFMMTLHQAPNQHLAPGLRRVLRTFKKFQPYISNTFDHPTITNGPIEGINNKIKVLKRNAYGYRKDTHFKNRILLISRLYVSGRKEKETKQQLVA</sequence>
<evidence type="ECO:0000259" key="3">
    <source>
        <dbReference type="Pfam" id="PF14690"/>
    </source>
</evidence>
<accession>H3NHS5</accession>
<dbReference type="HOGENOM" id="CLU_041900_1_0_9"/>
<dbReference type="EMBL" id="AGEG01000003">
    <property type="protein sequence ID" value="EHR37724.1"/>
    <property type="molecule type" value="Genomic_DNA"/>
</dbReference>
<reference evidence="4 5" key="1">
    <citation type="submission" date="2012-01" db="EMBL/GenBank/DDBJ databases">
        <title>The Genome Sequence of Facklamia languida CCUG 37842.</title>
        <authorList>
            <consortium name="The Broad Institute Genome Sequencing Platform"/>
            <person name="Earl A."/>
            <person name="Ward D."/>
            <person name="Feldgarden M."/>
            <person name="Gevers D."/>
            <person name="Huys G."/>
            <person name="Young S.K."/>
            <person name="Zeng Q."/>
            <person name="Gargeya S."/>
            <person name="Fitzgerald M."/>
            <person name="Haas B."/>
            <person name="Abouelleil A."/>
            <person name="Alvarado L."/>
            <person name="Arachchi H.M."/>
            <person name="Berlin A."/>
            <person name="Chapman S.B."/>
            <person name="Gearin G."/>
            <person name="Goldberg J."/>
            <person name="Griggs A."/>
            <person name="Gujja S."/>
            <person name="Hansen M."/>
            <person name="Heiman D."/>
            <person name="Howarth C."/>
            <person name="Larimer J."/>
            <person name="Lui A."/>
            <person name="MacDonald P.J.P."/>
            <person name="McCowen C."/>
            <person name="Montmayeur A."/>
            <person name="Murphy C."/>
            <person name="Neiman D."/>
            <person name="Pearson M."/>
            <person name="Priest M."/>
            <person name="Roberts A."/>
            <person name="Saif S."/>
            <person name="Shea T."/>
            <person name="Sisk P."/>
            <person name="Stolte C."/>
            <person name="Sykes S."/>
            <person name="Wortman J."/>
            <person name="Nusbaum C."/>
            <person name="Birren B."/>
        </authorList>
    </citation>
    <scope>NUCLEOTIDE SEQUENCE [LARGE SCALE GENOMIC DNA]</scope>
    <source>
        <strain evidence="4 5">CCUG 37842</strain>
    </source>
</reference>
<keyword evidence="5" id="KW-1185">Reference proteome</keyword>
<dbReference type="PATRIC" id="fig|883113.3.peg.357"/>
<dbReference type="PANTHER" id="PTHR33498">
    <property type="entry name" value="TRANSPOSASE FOR INSERTION SEQUENCE ELEMENT IS1557"/>
    <property type="match status" value="1"/>
</dbReference>
<feature type="domain" description="Transposase IS204/IS1001/IS1096/IS1165 helix-turn-helix" evidence="2">
    <location>
        <begin position="93"/>
        <end position="141"/>
    </location>
</feature>
<dbReference type="RefSeq" id="WP_006308296.1">
    <property type="nucleotide sequence ID" value="NZ_JH601133.1"/>
</dbReference>
<dbReference type="PANTHER" id="PTHR33498:SF1">
    <property type="entry name" value="TRANSPOSASE FOR INSERTION SEQUENCE ELEMENT IS1557"/>
    <property type="match status" value="1"/>
</dbReference>
<dbReference type="InterPro" id="IPR002560">
    <property type="entry name" value="Transposase_DDE"/>
</dbReference>
<organism evidence="4 5">
    <name type="scientific">Facklamia languida CCUG 37842</name>
    <dbReference type="NCBI Taxonomy" id="883113"/>
    <lineage>
        <taxon>Bacteria</taxon>
        <taxon>Bacillati</taxon>
        <taxon>Bacillota</taxon>
        <taxon>Bacilli</taxon>
        <taxon>Lactobacillales</taxon>
        <taxon>Aerococcaceae</taxon>
        <taxon>Facklamia</taxon>
    </lineage>
</organism>
<dbReference type="Pfam" id="PF01610">
    <property type="entry name" value="DDE_Tnp_ISL3"/>
    <property type="match status" value="1"/>
</dbReference>
<evidence type="ECO:0000313" key="4">
    <source>
        <dbReference type="EMBL" id="EHR37724.1"/>
    </source>
</evidence>
<gene>
    <name evidence="4" type="ORF">HMPREF9708_00353</name>
</gene>
<dbReference type="InterPro" id="IPR032877">
    <property type="entry name" value="Transposase_HTH"/>
</dbReference>
<evidence type="ECO:0000259" key="2">
    <source>
        <dbReference type="Pfam" id="PF13542"/>
    </source>
</evidence>
<dbReference type="eggNOG" id="COG3464">
    <property type="taxonomic scope" value="Bacteria"/>
</dbReference>
<feature type="domain" description="Transposase IS204/IS1001/IS1096/IS1165 DDE" evidence="1">
    <location>
        <begin position="157"/>
        <end position="410"/>
    </location>
</feature>
<feature type="domain" description="Transposase IS204/IS1001/IS1096/IS1165 zinc-finger" evidence="3">
    <location>
        <begin position="40"/>
        <end position="86"/>
    </location>
</feature>
<name>H3NHS5_9LACT</name>
<protein>
    <recommendedName>
        <fullName evidence="6">Transposase IS204/IS1001/IS1096/IS1165 DDE domain-containing protein</fullName>
    </recommendedName>
</protein>
<dbReference type="OrthoDB" id="2133857at2"/>
<dbReference type="InterPro" id="IPR047951">
    <property type="entry name" value="Transpos_ISL3"/>
</dbReference>
<dbReference type="InterPro" id="IPR029261">
    <property type="entry name" value="Transposase_Znf"/>
</dbReference>
<dbReference type="NCBIfam" id="NF033550">
    <property type="entry name" value="transpos_ISL3"/>
    <property type="match status" value="1"/>
</dbReference>
<dbReference type="Pfam" id="PF13542">
    <property type="entry name" value="HTH_Tnp_ISL3"/>
    <property type="match status" value="1"/>
</dbReference>
<comment type="caution">
    <text evidence="4">The sequence shown here is derived from an EMBL/GenBank/DDBJ whole genome shotgun (WGS) entry which is preliminary data.</text>
</comment>
<dbReference type="Pfam" id="PF14690">
    <property type="entry name" value="Zn_ribbon_ISL3"/>
    <property type="match status" value="1"/>
</dbReference>
<proteinExistence type="predicted"/>
<evidence type="ECO:0000259" key="1">
    <source>
        <dbReference type="Pfam" id="PF01610"/>
    </source>
</evidence>
<dbReference type="Proteomes" id="UP000006190">
    <property type="component" value="Unassembled WGS sequence"/>
</dbReference>
<evidence type="ECO:0008006" key="6">
    <source>
        <dbReference type="Google" id="ProtNLM"/>
    </source>
</evidence>
<evidence type="ECO:0000313" key="5">
    <source>
        <dbReference type="Proteomes" id="UP000006190"/>
    </source>
</evidence>
<dbReference type="AlphaFoldDB" id="H3NHS5"/>